<reference evidence="1" key="1">
    <citation type="submission" date="2014-11" db="EMBL/GenBank/DDBJ databases">
        <authorList>
            <person name="Amaro Gonzalez C."/>
        </authorList>
    </citation>
    <scope>NUCLEOTIDE SEQUENCE</scope>
</reference>
<dbReference type="AlphaFoldDB" id="A0A0E9P5Q9"/>
<evidence type="ECO:0000313" key="1">
    <source>
        <dbReference type="EMBL" id="JAG99870.1"/>
    </source>
</evidence>
<proteinExistence type="predicted"/>
<sequence>MTKIRNHHQKMALITSIRPIFLASS</sequence>
<protein>
    <submittedName>
        <fullName evidence="1">Uncharacterized protein</fullName>
    </submittedName>
</protein>
<reference evidence="1" key="2">
    <citation type="journal article" date="2015" name="Fish Shellfish Immunol.">
        <title>Early steps in the European eel (Anguilla anguilla)-Vibrio vulnificus interaction in the gills: Role of the RtxA13 toxin.</title>
        <authorList>
            <person name="Callol A."/>
            <person name="Pajuelo D."/>
            <person name="Ebbesson L."/>
            <person name="Teles M."/>
            <person name="MacKenzie S."/>
            <person name="Amaro C."/>
        </authorList>
    </citation>
    <scope>NUCLEOTIDE SEQUENCE</scope>
</reference>
<name>A0A0E9P5Q9_ANGAN</name>
<organism evidence="1">
    <name type="scientific">Anguilla anguilla</name>
    <name type="common">European freshwater eel</name>
    <name type="synonym">Muraena anguilla</name>
    <dbReference type="NCBI Taxonomy" id="7936"/>
    <lineage>
        <taxon>Eukaryota</taxon>
        <taxon>Metazoa</taxon>
        <taxon>Chordata</taxon>
        <taxon>Craniata</taxon>
        <taxon>Vertebrata</taxon>
        <taxon>Euteleostomi</taxon>
        <taxon>Actinopterygii</taxon>
        <taxon>Neopterygii</taxon>
        <taxon>Teleostei</taxon>
        <taxon>Anguilliformes</taxon>
        <taxon>Anguillidae</taxon>
        <taxon>Anguilla</taxon>
    </lineage>
</organism>
<dbReference type="EMBL" id="GBXM01108706">
    <property type="protein sequence ID" value="JAG99870.1"/>
    <property type="molecule type" value="Transcribed_RNA"/>
</dbReference>
<accession>A0A0E9P5Q9</accession>